<evidence type="ECO:0008006" key="3">
    <source>
        <dbReference type="Google" id="ProtNLM"/>
    </source>
</evidence>
<comment type="caution">
    <text evidence="1">The sequence shown here is derived from an EMBL/GenBank/DDBJ whole genome shotgun (WGS) entry which is preliminary data.</text>
</comment>
<protein>
    <recommendedName>
        <fullName evidence="3">VOC domain-containing protein</fullName>
    </recommendedName>
</protein>
<dbReference type="EMBL" id="JADQDF010000001">
    <property type="protein sequence ID" value="MBW0130948.1"/>
    <property type="molecule type" value="Genomic_DNA"/>
</dbReference>
<organism evidence="1 2">
    <name type="scientific">Pseudonocardia oceani</name>
    <dbReference type="NCBI Taxonomy" id="2792013"/>
    <lineage>
        <taxon>Bacteria</taxon>
        <taxon>Bacillati</taxon>
        <taxon>Actinomycetota</taxon>
        <taxon>Actinomycetes</taxon>
        <taxon>Pseudonocardiales</taxon>
        <taxon>Pseudonocardiaceae</taxon>
        <taxon>Pseudonocardia</taxon>
    </lineage>
</organism>
<gene>
    <name evidence="1" type="ORF">I4I82_25200</name>
</gene>
<evidence type="ECO:0000313" key="2">
    <source>
        <dbReference type="Proteomes" id="UP000694300"/>
    </source>
</evidence>
<reference evidence="1 2" key="1">
    <citation type="submission" date="2020-11" db="EMBL/GenBank/DDBJ databases">
        <title>Pseudonocardia abyssalis sp. nov. and Pseudonocardia oceani sp. nov., description and phylogenomic analysis of two novel actinomycetes isolated from the deep Southern Ocean.</title>
        <authorList>
            <person name="Parra J."/>
        </authorList>
    </citation>
    <scope>NUCLEOTIDE SEQUENCE [LARGE SCALE GENOMIC DNA]</scope>
    <source>
        <strain evidence="2">KRD185</strain>
    </source>
</reference>
<sequence length="136" mass="14363">MLVRDLPAAAAAWADRFDVGVVRRFEAPDLDLSAVFLGISGAAIELYTLHDEAALDRVLGARPAALDHVALRLRGPGGPELSGCLIRGPGRPEPIAAPIHLGGATHVWTEPPGIDVLLQLITPSAEASRNQPLKEE</sequence>
<name>A0ABS6UG85_9PSEU</name>
<proteinExistence type="predicted"/>
<evidence type="ECO:0000313" key="1">
    <source>
        <dbReference type="EMBL" id="MBW0130948.1"/>
    </source>
</evidence>
<accession>A0ABS6UG85</accession>
<dbReference type="Proteomes" id="UP000694300">
    <property type="component" value="Unassembled WGS sequence"/>
</dbReference>
<keyword evidence="2" id="KW-1185">Reference proteome</keyword>